<dbReference type="PANTHER" id="PTHR46730">
    <property type="entry name" value="POLYCYSTIN-1"/>
    <property type="match status" value="1"/>
</dbReference>
<evidence type="ECO:0000256" key="10">
    <source>
        <dbReference type="ARBA" id="ARBA00023157"/>
    </source>
</evidence>
<dbReference type="Pfam" id="PF00801">
    <property type="entry name" value="PKD"/>
    <property type="match status" value="7"/>
</dbReference>
<dbReference type="PANTHER" id="PTHR46730:SF1">
    <property type="entry name" value="PLAT DOMAIN-CONTAINING PROTEIN"/>
    <property type="match status" value="1"/>
</dbReference>
<dbReference type="Pfam" id="PF01825">
    <property type="entry name" value="GPS"/>
    <property type="match status" value="1"/>
</dbReference>
<dbReference type="InterPro" id="IPR014010">
    <property type="entry name" value="REJ_dom"/>
</dbReference>
<dbReference type="InterPro" id="IPR013122">
    <property type="entry name" value="PKD1_2_channel"/>
</dbReference>
<feature type="compositionally biased region" description="Basic and acidic residues" evidence="14">
    <location>
        <begin position="3349"/>
        <end position="3360"/>
    </location>
</feature>
<dbReference type="PROSITE" id="PS51111">
    <property type="entry name" value="REJ"/>
    <property type="match status" value="1"/>
</dbReference>
<evidence type="ECO:0000313" key="20">
    <source>
        <dbReference type="EMBL" id="CAH3179194.1"/>
    </source>
</evidence>
<evidence type="ECO:0000256" key="12">
    <source>
        <dbReference type="ARBA" id="ARBA00023273"/>
    </source>
</evidence>
<evidence type="ECO:0000256" key="13">
    <source>
        <dbReference type="PROSITE-ProRule" id="PRU00152"/>
    </source>
</evidence>
<evidence type="ECO:0000256" key="9">
    <source>
        <dbReference type="ARBA" id="ARBA00023136"/>
    </source>
</evidence>
<keyword evidence="21" id="KW-1185">Reference proteome</keyword>
<feature type="transmembrane region" description="Helical" evidence="15">
    <location>
        <begin position="3169"/>
        <end position="3195"/>
    </location>
</feature>
<keyword evidence="9 15" id="KW-0472">Membrane</keyword>
<organism evidence="20 21">
    <name type="scientific">Porites lobata</name>
    <dbReference type="NCBI Taxonomy" id="104759"/>
    <lineage>
        <taxon>Eukaryota</taxon>
        <taxon>Metazoa</taxon>
        <taxon>Cnidaria</taxon>
        <taxon>Anthozoa</taxon>
        <taxon>Hexacorallia</taxon>
        <taxon>Scleractinia</taxon>
        <taxon>Fungiina</taxon>
        <taxon>Poritidae</taxon>
        <taxon>Porites</taxon>
    </lineage>
</organism>
<comment type="caution">
    <text evidence="20">The sequence shown here is derived from an EMBL/GenBank/DDBJ whole genome shotgun (WGS) entry which is preliminary data.</text>
</comment>
<keyword evidence="5 15" id="KW-0812">Transmembrane</keyword>
<feature type="domain" description="PKD" evidence="16">
    <location>
        <begin position="861"/>
        <end position="920"/>
    </location>
</feature>
<evidence type="ECO:0000256" key="11">
    <source>
        <dbReference type="ARBA" id="ARBA00023180"/>
    </source>
</evidence>
<dbReference type="PROSITE" id="PS50095">
    <property type="entry name" value="PLAT"/>
    <property type="match status" value="1"/>
</dbReference>
<dbReference type="SMART" id="SM00303">
    <property type="entry name" value="GPS"/>
    <property type="match status" value="1"/>
</dbReference>
<gene>
    <name evidence="20" type="ORF">PLOB_00021686</name>
</gene>
<feature type="domain" description="GAIN-B" evidence="18">
    <location>
        <begin position="2543"/>
        <end position="2704"/>
    </location>
</feature>
<dbReference type="Pfam" id="PF20519">
    <property type="entry name" value="Polycystin_dom"/>
    <property type="match status" value="1"/>
</dbReference>
<feature type="region of interest" description="Disordered" evidence="14">
    <location>
        <begin position="3342"/>
        <end position="3368"/>
    </location>
</feature>
<sequence length="3907" mass="435817">MSAVLMNDSALGLKVSFNIGDENGDSPGDSAVFNFKASFWGRINVKARLLNIGPELGYSHRELYIHAIPGRAELNCPSVARTGHTLRCVAKIYEGTNLQATWTFKNGDIKHILLPGKLKLIFAWLLLVFHLFRLLYPLYVRAGPAVPQWSLSGLASSYNTGVFLLPNSQFTSEARVLALEIYGHTAGDIKVFIMRPICNKPAQYFCPSNMSCSQQPCPTYLSYTCSSPSVLCASKSCCNQPPSENCSQVFSPTNLSADSLIIAAHIGVLAIQTGYNLHVLPKDQKVNVWPGDMIAWGPTANGKIAQKMGGGTVYHFSSLDAQTLQSGTNVSVNQSQLIINLTYLVNIIGSQAAMFEFSHQFNSSGMYWAQVKVNDTFGNALAPIVKPFQVQDPLSKIKVVYRPGFSFFGAKVNEEIELIVNITSDENITVSWTLVNSSGLIRHETLLSEESSFVIDRLNQTFSSLGTYVFLVEAANNVSVINSTVLVHVQDALTDLVAFVISDKVFLGALTELNVSVSGSNAKFKWDFGDGSGTNYISNTTVFHRFSETGPLNVSVIANNLAYTEKNWQTVHVLNPLSISVPSKGEVGVVINASCTLIGSFPSDQYYYWDYDDGSTEEGLNKVQVTHNYSNGGTYTISVKLRSEVNVNVSSKILVLEPVSGLKLNNITGIELFDNKTFTAHTKTGNNLTSEWYLYSNNSMIIMVCTDNNNNNNQSIELSFNSTGVYTVSVNVSNSVSFEFASITFSVQERILGLSITAFPNPAPSNSTITFNITKGTGSDVRYRLDFGDGFVARDFPPNYLFNRTFLSGRWQIILTAENAVNQVIVFYNVTVQDPLQNITVGVVAESEFQGQKLVAVGTDTIFYSKVYVGTDVYFRWNFGDGSTIRTYKGSKLLTGESNNSVGHSFASTGQFNITIQAYNVISQLKALVIVHAQERIEGFKLEVSDHASPGKQITFHFSQTKGSNVSYIINFGDGEPSQAITLNSLDKTYNSEGVFNVTVKAANQLSFQSVIKTISVQRQIQGLAFVHPIAAAEIGLSSVISWSISDGSDVKFEINYGDGSAPHVLDAVDAGTNVTVRHNYTSWGAYIVQITAYNLVGPNRTITGSAMVDEAIEGLSAHAEQSTIQLYQSVVILASVLKGSRITYEFQFADGSNDVQTSNNTVSHQYKKHGQFNVTVTARNSITTLKTTRLNETITVEKPNTPLEIRGLNVSCKATTPGNASKILITFDYGFLFQCLVDFGDGNKETFNDENLGNPVLHTYSDVGSFDVTARCENLLGGDVVHTIAQIDEFITGLRFKTGSEVINTKFGHDVTVEWIWETGTNIEFSVTLSGHGSIPRQQTSKTGSLTLNQSLCPNPGKYVVNIELSNSVTSPQSLQATVTFLEEISDLKIWYNPVVRTGSKVPIIVSVESGLDVKVLWKYGDGVDNPQKTKGFGKQTFVSSHVYNIQGNYELEVEASNENSSNKTKRTVTVLGAVKGFSFHQQYKAVWPSRNMTFQFNRESLLPELLNTTYCIYFGNGEKSMDILVEPAQTQFSYNYSYSAPGCYNAKLIIRNFVSRVELSAPVEIVQPIRNAKLKALNSKYSARPGTLGGGSTRNTFPFEYPVSFAISQDTGTCLRYDWSYGDFHESQNVTEAVTTHAYPLPGNYNITAKVYNRLGEKILKVNITLQHTVRGLYLAANASARPEESITFVVFCSSLGTDSQFVFNPGEGDNVTLNRKKFKDNSKLKAENNLDPNINLPFTPSDYYAQVHSHRYTRKGLFEAQVWAWNEASQQSTRSSVAVTDEPVPVPAVQVTGGQKNLTNIKPFLFGTRFSLSSSVGISSNKSFKVNFKWVVFKADSYHSPAASVHMQLPPETARELNLSSDIITDQSSISIPALGLGPGDYIFQLTVSISDVGVNNADYTFVRIADSNIEARIAGGDFRSHDWGQWLVLAATKSIDPLSPEDDNLNHAWFCNITKNDPDIIAPSSDCFGNGENQVEFEGKVFKIAPRSLMEATTYAFTVKVSSASTGRWSTATQEVKVLIGNPPDIKIRCESNCATYLNPSRRIILTTTCLNCDGINQINYNWSAEDVKASAPFPIWPDRALTPRDSQNAVILGNTFDSGASYKILVMASRSNSEVQGFAEYNIQTNDPPKDGSCEVKPITGEELKTRFRFSCSGWQDDHEPLTYEMFYSYPRDSKDPSSSQNGVLFFLGPSAESAECLFPAGKEEDRHFIDVVVKIKDAYGEFALDNLTIQVKPRNVSLKELKSEILEQGNQIEKALDLGADIVAVQLINVISNILNSKNDTSSNFQIENQQLRLKMIQYLVNFQPQNLGDLLIGSQTLQAATGVVKEITVEAQALATKQYASMVHTLLKKAQGGEDGGAIEKISNEMLNGLSNLLLSSSVSYSDSSKETADKEIAEKVLYDLVNLIENVSDAILHTMIPGQSPLVVNNSEGVAISLSKQTPDKLTGLSVHVGGKEKFVLPHDGSLFNGITDNSYVATTVTKLSNNPFHESDNSSRIKTTPFSMVLKGADGNVIPVKGLKSPVNIFLPVKEPTQITLNISQTPSASGSMSLHKVTAPNNDSTIRAEILPSDGSSGLTIYFRFNEPPSLTEYDLKTTLPHQDHAVGNYTLFVSRDQMQGSGDYYVGILPTAHENEPRDTAVNYTFDVISSACYFWDESSKEWSSKGCKVHNQTSRHLTRCQCSHLTWFGADLFIPPNKLDIKASIKKLAELHKHPALLATFCTIIGLYILAMIWARRKDRKDITKVGLVPVLDNDPADRYRYEVTVHTARGKNAGTSANVSILIAGEEGQSAMHMLKSTSRTCLQPGSVDSFLITTSDCLGSLTYIRMWHDNTGKSPSWFVSQLVIRDIETDEKFFFLCNSWLACDEGDGQVDRLFPVAGKEELRDFVHLFKTKTSRDFSDGHLWFSIAFRPVRSRFTCMQRVSCCLSLLMCSMLANVLWYQTPVQDQNNVLLDLGFFEFTWHEILIGIQSSLVVFPINLLIVQLFRNRGVSPRAKQKYAERTTARSDSNVRTKHHSITRKQTAVSLSDITPTASRNEMSASFKQKNVTLKNLTRMRTPVPARKDSTDDDFFCSLIESKIGVPSEEKEVKPKKQKTLDNPDSLEEEPDFLSSDVYYYLYQDESQEGDKAFPESTYNRDSVGSTSPLVPPENTKGKKRRKKTKCLFPWWFVYFGWFFCISTAAAAGFFTLLYGLQFENKQQEEWLVSMFVSMFQDILVSQPLKVVIVAIFFALLFKKPQDEDDDVINAELARDEEWLEKNLSHARKGDGQTAATQSLRPPDKTLLQAARARLFRERKMHSVIREIVLYLMFVWIVLLVAYGHRDPYAHFMTQNMENSFVGHQESPGAREDDKQETTKQKPVGGGNVKLSDVTNVNDFWEWMNQTLVPGLYSGVWYNGKRGQRGFLDDKMSYVVGVARIRQLRVKSGTCKVDGVFDSHVGACDEPYSWDAEDQTPYYEPGWRPANQNTSYNQDCSAWHYKTTAELKTRPFLGHLALYRGGGYKVDFSSTIESASSVLDDLKMNNWVDKYTRAVFIEFTVYNGYSNLYCVVNLLVEFTAAGGVVPFIQLLSTRIDRYVGHFLIFVLVCEVSFALFTLFFTYREFKRFLKTELKDYITEFWTWIELTLLGLSWTAIVLYAIRFGLDQFTKKAFRKNPQEFVDFQYLALVDQLFGYIYAFVVFMTSVKFLRLFRFNRRMSLLGCTIKTAGRELVHFGIIFGLVFVGFSHLCYLVFSHELYKFHTFVTTVETLISVMLGKFSYVSLERTNRVLGPLMFFFYSIGVVFILVNMFLSIIIENFSKVKRNNDLQSNEHEIIDFIADQFTSWLGLRSRSIFKKNRVHVEEQRPRPKYKKRKRKNEAQQLRERVDRLVTLIKNVHFDVAEDDDFLRNDGEVTYLLPNITLESYA</sequence>
<evidence type="ECO:0000259" key="19">
    <source>
        <dbReference type="PROSITE" id="PS51111"/>
    </source>
</evidence>
<evidence type="ECO:0000259" key="16">
    <source>
        <dbReference type="PROSITE" id="PS50093"/>
    </source>
</evidence>
<keyword evidence="11" id="KW-0325">Glycoprotein</keyword>
<dbReference type="EMBL" id="CALNXK010000252">
    <property type="protein sequence ID" value="CAH3179194.1"/>
    <property type="molecule type" value="Genomic_DNA"/>
</dbReference>
<keyword evidence="4" id="KW-1003">Cell membrane</keyword>
<feature type="domain" description="PKD" evidence="16">
    <location>
        <begin position="607"/>
        <end position="662"/>
    </location>
</feature>
<dbReference type="InterPro" id="IPR001024">
    <property type="entry name" value="PLAT/LH2_dom"/>
</dbReference>
<feature type="domain" description="PKD" evidence="16">
    <location>
        <begin position="951"/>
        <end position="1024"/>
    </location>
</feature>
<dbReference type="InterPro" id="IPR057244">
    <property type="entry name" value="GAIN_B"/>
</dbReference>
<evidence type="ECO:0000256" key="15">
    <source>
        <dbReference type="SAM" id="Phobius"/>
    </source>
</evidence>
<feature type="region of interest" description="Disordered" evidence="14">
    <location>
        <begin position="3088"/>
        <end position="3110"/>
    </location>
</feature>
<reference evidence="20 21" key="1">
    <citation type="submission" date="2022-05" db="EMBL/GenBank/DDBJ databases">
        <authorList>
            <consortium name="Genoscope - CEA"/>
            <person name="William W."/>
        </authorList>
    </citation>
    <scope>NUCLEOTIDE SEQUENCE [LARGE SCALE GENOMIC DNA]</scope>
</reference>
<evidence type="ECO:0000313" key="21">
    <source>
        <dbReference type="Proteomes" id="UP001159405"/>
    </source>
</evidence>
<comment type="subcellular location">
    <subcellularLocation>
        <location evidence="2">Cell membrane</location>
        <topology evidence="2">Multi-pass membrane protein</topology>
    </subcellularLocation>
    <subcellularLocation>
        <location evidence="1">Cell projection</location>
        <location evidence="1">Cilium</location>
    </subcellularLocation>
</comment>
<dbReference type="InterPro" id="IPR000434">
    <property type="entry name" value="PC1"/>
</dbReference>
<dbReference type="InterPro" id="IPR036392">
    <property type="entry name" value="PLAT/LH2_dom_sf"/>
</dbReference>
<dbReference type="SMART" id="SM00308">
    <property type="entry name" value="LH2"/>
    <property type="match status" value="1"/>
</dbReference>
<dbReference type="InterPro" id="IPR042060">
    <property type="entry name" value="PLAT_polycystin1"/>
</dbReference>
<dbReference type="Pfam" id="PF01477">
    <property type="entry name" value="PLAT"/>
    <property type="match status" value="1"/>
</dbReference>
<accession>A0ABN8RIG5</accession>
<protein>
    <submittedName>
        <fullName evidence="20">Uncharacterized protein</fullName>
    </submittedName>
</protein>
<evidence type="ECO:0000256" key="2">
    <source>
        <dbReference type="ARBA" id="ARBA00004651"/>
    </source>
</evidence>
<evidence type="ECO:0000259" key="18">
    <source>
        <dbReference type="PROSITE" id="PS50221"/>
    </source>
</evidence>
<evidence type="ECO:0000256" key="5">
    <source>
        <dbReference type="ARBA" id="ARBA00022692"/>
    </source>
</evidence>
<feature type="domain" description="PKD" evidence="16">
    <location>
        <begin position="1410"/>
        <end position="1472"/>
    </location>
</feature>
<evidence type="ECO:0000256" key="6">
    <source>
        <dbReference type="ARBA" id="ARBA00022737"/>
    </source>
</evidence>
<feature type="domain" description="PKD" evidence="16">
    <location>
        <begin position="1140"/>
        <end position="1202"/>
    </location>
</feature>
<dbReference type="Gene3D" id="2.60.60.20">
    <property type="entry name" value="PLAT/LH2 domain"/>
    <property type="match status" value="1"/>
</dbReference>
<evidence type="ECO:0000259" key="17">
    <source>
        <dbReference type="PROSITE" id="PS50095"/>
    </source>
</evidence>
<comment type="similarity">
    <text evidence="3">Belongs to the polycystin family.</text>
</comment>
<comment type="caution">
    <text evidence="13">Lacks conserved residue(s) required for the propagation of feature annotation.</text>
</comment>
<feature type="transmembrane region" description="Helical" evidence="15">
    <location>
        <begin position="2927"/>
        <end position="2946"/>
    </location>
</feature>
<evidence type="ECO:0000256" key="1">
    <source>
        <dbReference type="ARBA" id="ARBA00004138"/>
    </source>
</evidence>
<keyword evidence="10" id="KW-1015">Disulfide bond</keyword>
<dbReference type="CDD" id="cd01752">
    <property type="entry name" value="PLAT_polycystin"/>
    <property type="match status" value="1"/>
</dbReference>
<dbReference type="InterPro" id="IPR013783">
    <property type="entry name" value="Ig-like_fold"/>
</dbReference>
<name>A0ABN8RIG5_9CNID</name>
<feature type="transmembrane region" description="Helical" evidence="15">
    <location>
        <begin position="3620"/>
        <end position="3641"/>
    </location>
</feature>
<dbReference type="Gene3D" id="1.10.287.70">
    <property type="match status" value="1"/>
</dbReference>
<evidence type="ECO:0000256" key="14">
    <source>
        <dbReference type="SAM" id="MobiDB-lite"/>
    </source>
</evidence>
<feature type="region of interest" description="Disordered" evidence="14">
    <location>
        <begin position="3132"/>
        <end position="3158"/>
    </location>
</feature>
<feature type="domain" description="PKD" evidence="16">
    <location>
        <begin position="1610"/>
        <end position="1675"/>
    </location>
</feature>
<evidence type="ECO:0000256" key="8">
    <source>
        <dbReference type="ARBA" id="ARBA00023069"/>
    </source>
</evidence>
<dbReference type="Pfam" id="PF08016">
    <property type="entry name" value="PKD_channel"/>
    <property type="match status" value="1"/>
</dbReference>
<feature type="domain" description="REJ" evidence="19">
    <location>
        <begin position="1787"/>
        <end position="2226"/>
    </location>
</feature>
<feature type="transmembrane region" description="Helical" evidence="15">
    <location>
        <begin position="2720"/>
        <end position="2739"/>
    </location>
</feature>
<dbReference type="InterPro" id="IPR022409">
    <property type="entry name" value="PKD/Chitinase_dom"/>
</dbReference>
<dbReference type="PRINTS" id="PR00500">
    <property type="entry name" value="POLYCYSTIN1"/>
</dbReference>
<dbReference type="InterPro" id="IPR046338">
    <property type="entry name" value="GAIN_dom_sf"/>
</dbReference>
<keyword evidence="12" id="KW-0966">Cell projection</keyword>
<dbReference type="InterPro" id="IPR000203">
    <property type="entry name" value="GPS"/>
</dbReference>
<evidence type="ECO:0000256" key="3">
    <source>
        <dbReference type="ARBA" id="ARBA00007200"/>
    </source>
</evidence>
<dbReference type="Gene3D" id="2.60.220.50">
    <property type="match status" value="1"/>
</dbReference>
<feature type="transmembrane region" description="Helical" evidence="15">
    <location>
        <begin position="3712"/>
        <end position="3735"/>
    </location>
</feature>
<feature type="transmembrane region" description="Helical" evidence="15">
    <location>
        <begin position="3215"/>
        <end position="3238"/>
    </location>
</feature>
<evidence type="ECO:0000256" key="4">
    <source>
        <dbReference type="ARBA" id="ARBA00022475"/>
    </source>
</evidence>
<feature type="compositionally biased region" description="Basic and acidic residues" evidence="14">
    <location>
        <begin position="3088"/>
        <end position="3102"/>
    </location>
</feature>
<dbReference type="Gene3D" id="2.60.40.10">
    <property type="entry name" value="Immunoglobulins"/>
    <property type="match status" value="8"/>
</dbReference>
<dbReference type="InterPro" id="IPR035986">
    <property type="entry name" value="PKD_dom_sf"/>
</dbReference>
<feature type="compositionally biased region" description="Polar residues" evidence="14">
    <location>
        <begin position="3137"/>
        <end position="3149"/>
    </location>
</feature>
<feature type="transmembrane region" description="Helical" evidence="15">
    <location>
        <begin position="3672"/>
        <end position="3692"/>
    </location>
</feature>
<feature type="domain" description="PLAT" evidence="17">
    <location>
        <begin position="2764"/>
        <end position="2881"/>
    </location>
</feature>
<feature type="transmembrane region" description="Helical" evidence="15">
    <location>
        <begin position="3776"/>
        <end position="3796"/>
    </location>
</feature>
<evidence type="ECO:0000256" key="7">
    <source>
        <dbReference type="ARBA" id="ARBA00022989"/>
    </source>
</evidence>
<proteinExistence type="inferred from homology"/>
<feature type="transmembrane region" description="Helical" evidence="15">
    <location>
        <begin position="2966"/>
        <end position="2990"/>
    </location>
</feature>
<dbReference type="InterPro" id="IPR000601">
    <property type="entry name" value="PKD_dom"/>
</dbReference>
<dbReference type="CDD" id="cd00146">
    <property type="entry name" value="PKD"/>
    <property type="match status" value="3"/>
</dbReference>
<feature type="domain" description="PKD" evidence="16">
    <location>
        <begin position="1048"/>
        <end position="1116"/>
    </location>
</feature>
<keyword evidence="6" id="KW-0677">Repeat</keyword>
<dbReference type="InterPro" id="IPR002859">
    <property type="entry name" value="PKD/REJ-like"/>
</dbReference>
<dbReference type="InterPro" id="IPR046791">
    <property type="entry name" value="Polycystin_dom"/>
</dbReference>
<keyword evidence="8" id="KW-0969">Cilium</keyword>
<keyword evidence="7 15" id="KW-1133">Transmembrane helix</keyword>
<feature type="transmembrane region" description="Helical" evidence="15">
    <location>
        <begin position="3578"/>
        <end position="3600"/>
    </location>
</feature>
<feature type="transmembrane region" description="Helical" evidence="15">
    <location>
        <begin position="3304"/>
        <end position="3324"/>
    </location>
</feature>
<dbReference type="SUPFAM" id="SSF49723">
    <property type="entry name" value="Lipase/lipooxygenase domain (PLAT/LH2 domain)"/>
    <property type="match status" value="1"/>
</dbReference>
<dbReference type="Pfam" id="PF02010">
    <property type="entry name" value="REJ"/>
    <property type="match status" value="1"/>
</dbReference>
<dbReference type="PROSITE" id="PS50221">
    <property type="entry name" value="GAIN_B"/>
    <property type="match status" value="1"/>
</dbReference>
<dbReference type="SUPFAM" id="SSF49299">
    <property type="entry name" value="PKD domain"/>
    <property type="match status" value="10"/>
</dbReference>
<dbReference type="PROSITE" id="PS50093">
    <property type="entry name" value="PKD"/>
    <property type="match status" value="8"/>
</dbReference>
<dbReference type="SMART" id="SM00089">
    <property type="entry name" value="PKD"/>
    <property type="match status" value="13"/>
</dbReference>
<dbReference type="Proteomes" id="UP001159405">
    <property type="component" value="Unassembled WGS sequence"/>
</dbReference>
<feature type="domain" description="PKD" evidence="16">
    <location>
        <begin position="518"/>
        <end position="560"/>
    </location>
</feature>